<evidence type="ECO:0000313" key="5">
    <source>
        <dbReference type="Proteomes" id="UP001152759"/>
    </source>
</evidence>
<dbReference type="PANTHER" id="PTHR45774:SF3">
    <property type="entry name" value="BTB (POZ) DOMAIN-CONTAINING 2B-RELATED"/>
    <property type="match status" value="1"/>
</dbReference>
<dbReference type="GO" id="GO:0022008">
    <property type="term" value="P:neurogenesis"/>
    <property type="evidence" value="ECO:0007669"/>
    <property type="project" value="TreeGrafter"/>
</dbReference>
<comment type="subcellular location">
    <subcellularLocation>
        <location evidence="1">Cytoplasm</location>
    </subcellularLocation>
</comment>
<dbReference type="SMART" id="SM00875">
    <property type="entry name" value="BACK"/>
    <property type="match status" value="1"/>
</dbReference>
<proteinExistence type="predicted"/>
<dbReference type="PANTHER" id="PTHR45774">
    <property type="entry name" value="BTB/POZ DOMAIN-CONTAINING"/>
    <property type="match status" value="1"/>
</dbReference>
<dbReference type="AlphaFoldDB" id="A0A9P0F6H5"/>
<dbReference type="Gene3D" id="2.60.120.820">
    <property type="entry name" value="PHR domain"/>
    <property type="match status" value="1"/>
</dbReference>
<name>A0A9P0F6H5_BEMTA</name>
<feature type="domain" description="BTB" evidence="3">
    <location>
        <begin position="44"/>
        <end position="113"/>
    </location>
</feature>
<protein>
    <recommendedName>
        <fullName evidence="3">BTB domain-containing protein</fullName>
    </recommendedName>
</protein>
<dbReference type="InterPro" id="IPR012983">
    <property type="entry name" value="PHR"/>
</dbReference>
<keyword evidence="2" id="KW-0963">Cytoplasm</keyword>
<dbReference type="Proteomes" id="UP001152759">
    <property type="component" value="Chromosome 8"/>
</dbReference>
<dbReference type="InterPro" id="IPR038648">
    <property type="entry name" value="PHR_sf"/>
</dbReference>
<dbReference type="InterPro" id="IPR011333">
    <property type="entry name" value="SKP1/BTB/POZ_sf"/>
</dbReference>
<dbReference type="EMBL" id="OU963869">
    <property type="protein sequence ID" value="CAH0394046.1"/>
    <property type="molecule type" value="Genomic_DNA"/>
</dbReference>
<sequence>MSGREEPSPPKCGCSNDVIFPDPSFSRCCSKQRLWWMLHSQKLCDISFVVGPDSQTETFHAHRSVLSAGSSVFESMFSGNWAAESSIRVPDVESSAFSILLRYIYTDDVLLTAEVVLQVLYAAKKYEICILELRCSQFLKKNLCSNNAFTLLMQAKLLSEDSLAESCLKMIDKNAEEALSFEDFLAIDFPTLCELLKRDTVKVKETTLFDAVVRWAAAECGRKGLEVTRENQRSLLEGALPFIRFPLMTQKEFTTLVAESGLLNDRELVEMFYYFSGCPKASLMYNRSPRFSVSDDVKLLGFGLFADRQHFAEISWNLRLYEDDELIYTELLKKKIKANRRNICGIILKTSIPLMAGIFYSVLINSNGLLHHTHSGREGVTELVVDDHYNARRINFSFMDPYKPDEDGNNLLHPRLTTMCAVTSRQFFMTILLMNDV</sequence>
<keyword evidence="5" id="KW-1185">Reference proteome</keyword>
<dbReference type="Gene3D" id="3.30.710.10">
    <property type="entry name" value="Potassium Channel Kv1.1, Chain A"/>
    <property type="match status" value="1"/>
</dbReference>
<dbReference type="Pfam" id="PF00651">
    <property type="entry name" value="BTB"/>
    <property type="match status" value="1"/>
</dbReference>
<dbReference type="Pfam" id="PF07707">
    <property type="entry name" value="BACK"/>
    <property type="match status" value="1"/>
</dbReference>
<dbReference type="InterPro" id="IPR000210">
    <property type="entry name" value="BTB/POZ_dom"/>
</dbReference>
<evidence type="ECO:0000256" key="1">
    <source>
        <dbReference type="ARBA" id="ARBA00004496"/>
    </source>
</evidence>
<evidence type="ECO:0000259" key="3">
    <source>
        <dbReference type="PROSITE" id="PS50097"/>
    </source>
</evidence>
<evidence type="ECO:0000256" key="2">
    <source>
        <dbReference type="ARBA" id="ARBA00022490"/>
    </source>
</evidence>
<dbReference type="SUPFAM" id="SSF54695">
    <property type="entry name" value="POZ domain"/>
    <property type="match status" value="1"/>
</dbReference>
<organism evidence="4 5">
    <name type="scientific">Bemisia tabaci</name>
    <name type="common">Sweetpotato whitefly</name>
    <name type="synonym">Aleurodes tabaci</name>
    <dbReference type="NCBI Taxonomy" id="7038"/>
    <lineage>
        <taxon>Eukaryota</taxon>
        <taxon>Metazoa</taxon>
        <taxon>Ecdysozoa</taxon>
        <taxon>Arthropoda</taxon>
        <taxon>Hexapoda</taxon>
        <taxon>Insecta</taxon>
        <taxon>Pterygota</taxon>
        <taxon>Neoptera</taxon>
        <taxon>Paraneoptera</taxon>
        <taxon>Hemiptera</taxon>
        <taxon>Sternorrhyncha</taxon>
        <taxon>Aleyrodoidea</taxon>
        <taxon>Aleyrodidae</taxon>
        <taxon>Aleyrodinae</taxon>
        <taxon>Bemisia</taxon>
    </lineage>
</organism>
<gene>
    <name evidence="4" type="ORF">BEMITA_LOCUS12388</name>
</gene>
<dbReference type="PROSITE" id="PS50097">
    <property type="entry name" value="BTB"/>
    <property type="match status" value="1"/>
</dbReference>
<dbReference type="Gene3D" id="1.25.40.420">
    <property type="match status" value="1"/>
</dbReference>
<dbReference type="Pfam" id="PF08005">
    <property type="entry name" value="PHR"/>
    <property type="match status" value="1"/>
</dbReference>
<dbReference type="SMART" id="SM00225">
    <property type="entry name" value="BTB"/>
    <property type="match status" value="1"/>
</dbReference>
<dbReference type="InterPro" id="IPR011705">
    <property type="entry name" value="BACK"/>
</dbReference>
<dbReference type="GO" id="GO:0005829">
    <property type="term" value="C:cytosol"/>
    <property type="evidence" value="ECO:0007669"/>
    <property type="project" value="TreeGrafter"/>
</dbReference>
<reference evidence="4" key="1">
    <citation type="submission" date="2021-12" db="EMBL/GenBank/DDBJ databases">
        <authorList>
            <person name="King R."/>
        </authorList>
    </citation>
    <scope>NUCLEOTIDE SEQUENCE</scope>
</reference>
<accession>A0A9P0F6H5</accession>
<evidence type="ECO:0000313" key="4">
    <source>
        <dbReference type="EMBL" id="CAH0394046.1"/>
    </source>
</evidence>